<dbReference type="Gene3D" id="3.30.420.10">
    <property type="entry name" value="Ribonuclease H-like superfamily/Ribonuclease H"/>
    <property type="match status" value="1"/>
</dbReference>
<evidence type="ECO:0000313" key="3">
    <source>
        <dbReference type="Proteomes" id="UP000075243"/>
    </source>
</evidence>
<reference evidence="2" key="1">
    <citation type="journal article" date="2012" name="Nat. Biotechnol.">
        <title>Draft genome sequence of pigeonpea (Cajanus cajan), an orphan legume crop of resource-poor farmers.</title>
        <authorList>
            <person name="Varshney R.K."/>
            <person name="Chen W."/>
            <person name="Li Y."/>
            <person name="Bharti A.K."/>
            <person name="Saxena R.K."/>
            <person name="Schlueter J.A."/>
            <person name="Donoghue M.T."/>
            <person name="Azam S."/>
            <person name="Fan G."/>
            <person name="Whaley A.M."/>
            <person name="Farmer A.D."/>
            <person name="Sheridan J."/>
            <person name="Iwata A."/>
            <person name="Tuteja R."/>
            <person name="Penmetsa R.V."/>
            <person name="Wu W."/>
            <person name="Upadhyaya H.D."/>
            <person name="Yang S.P."/>
            <person name="Shah T."/>
            <person name="Saxena K.B."/>
            <person name="Michael T."/>
            <person name="McCombie W.R."/>
            <person name="Yang B."/>
            <person name="Zhang G."/>
            <person name="Yang H."/>
            <person name="Wang J."/>
            <person name="Spillane C."/>
            <person name="Cook D.R."/>
            <person name="May G.D."/>
            <person name="Xu X."/>
            <person name="Jackson S.A."/>
        </authorList>
    </citation>
    <scope>NUCLEOTIDE SEQUENCE [LARGE SCALE GENOMIC DNA]</scope>
</reference>
<evidence type="ECO:0000313" key="2">
    <source>
        <dbReference type="EMBL" id="KYP32261.1"/>
    </source>
</evidence>
<dbReference type="InterPro" id="IPR012337">
    <property type="entry name" value="RNaseH-like_sf"/>
</dbReference>
<dbReference type="CDD" id="cd09272">
    <property type="entry name" value="RNase_HI_RT_Ty1"/>
    <property type="match status" value="1"/>
</dbReference>
<feature type="domain" description="Retrovirus-related Pol polyprotein from transposon TNT 1-94-like beta-barrel" evidence="1">
    <location>
        <begin position="1"/>
        <end position="74"/>
    </location>
</feature>
<evidence type="ECO:0000259" key="1">
    <source>
        <dbReference type="Pfam" id="PF22936"/>
    </source>
</evidence>
<gene>
    <name evidence="2" type="ORF">KK1_047099</name>
</gene>
<dbReference type="Gramene" id="C.cajan_46572.t">
    <property type="protein sequence ID" value="C.cajan_46572.t"/>
    <property type="gene ID" value="C.cajan_46572"/>
</dbReference>
<dbReference type="AlphaFoldDB" id="A0A151QPM8"/>
<sequence length="283" mass="33138">YLDSGCPWHIIGERSMFLDLQPHEGFVFFKSGKGKIKGISKIGKDFIPIVSNVLYVEGLKYNLLSIRKFCNSGYTVSFDKDSCIVKRNDESVLFIAQRKNNLYEINLTSLSKQNVTCQAFREDRNFIWHLENSSTLRNMLHNFSSPRTSQQNGIVERKNRTLQEIARTFLEDRSDDIKYQLEDYYSLESNIPLFCHNTSVINLSKNPIQHSKAKHIETRYHFIHDYVQIGVFDIKFINTSYQWADIFTKALAKEWFVFIRQHLGIKNALDYMLYASSYVCCFV</sequence>
<name>A0A151QPM8_CAJCA</name>
<dbReference type="GO" id="GO:0003676">
    <property type="term" value="F:nucleic acid binding"/>
    <property type="evidence" value="ECO:0007669"/>
    <property type="project" value="InterPro"/>
</dbReference>
<dbReference type="EMBL" id="KQ485368">
    <property type="protein sequence ID" value="KYP32261.1"/>
    <property type="molecule type" value="Genomic_DNA"/>
</dbReference>
<dbReference type="Proteomes" id="UP000075243">
    <property type="component" value="Unassembled WGS sequence"/>
</dbReference>
<accession>A0A151QPM8</accession>
<dbReference type="SUPFAM" id="SSF53098">
    <property type="entry name" value="Ribonuclease H-like"/>
    <property type="match status" value="1"/>
</dbReference>
<keyword evidence="3" id="KW-1185">Reference proteome</keyword>
<feature type="non-terminal residue" evidence="2">
    <location>
        <position position="1"/>
    </location>
</feature>
<protein>
    <submittedName>
        <fullName evidence="2">Copia protein</fullName>
    </submittedName>
</protein>
<dbReference type="InterPro" id="IPR054722">
    <property type="entry name" value="PolX-like_BBD"/>
</dbReference>
<proteinExistence type="predicted"/>
<organism evidence="2 3">
    <name type="scientific">Cajanus cajan</name>
    <name type="common">Pigeon pea</name>
    <name type="synonym">Cajanus indicus</name>
    <dbReference type="NCBI Taxonomy" id="3821"/>
    <lineage>
        <taxon>Eukaryota</taxon>
        <taxon>Viridiplantae</taxon>
        <taxon>Streptophyta</taxon>
        <taxon>Embryophyta</taxon>
        <taxon>Tracheophyta</taxon>
        <taxon>Spermatophyta</taxon>
        <taxon>Magnoliopsida</taxon>
        <taxon>eudicotyledons</taxon>
        <taxon>Gunneridae</taxon>
        <taxon>Pentapetalae</taxon>
        <taxon>rosids</taxon>
        <taxon>fabids</taxon>
        <taxon>Fabales</taxon>
        <taxon>Fabaceae</taxon>
        <taxon>Papilionoideae</taxon>
        <taxon>50 kb inversion clade</taxon>
        <taxon>NPAAA clade</taxon>
        <taxon>indigoferoid/millettioid clade</taxon>
        <taxon>Phaseoleae</taxon>
        <taxon>Cajanus</taxon>
    </lineage>
</organism>
<dbReference type="InterPro" id="IPR036397">
    <property type="entry name" value="RNaseH_sf"/>
</dbReference>
<dbReference type="Pfam" id="PF22936">
    <property type="entry name" value="Pol_BBD"/>
    <property type="match status" value="1"/>
</dbReference>